<gene>
    <name evidence="1" type="ORF">VVAX_04372</name>
</gene>
<proteinExistence type="predicted"/>
<accession>A0A679JNF9</accession>
<organism evidence="1">
    <name type="scientific">Variovorax paradoxus</name>
    <dbReference type="NCBI Taxonomy" id="34073"/>
    <lineage>
        <taxon>Bacteria</taxon>
        <taxon>Pseudomonadati</taxon>
        <taxon>Pseudomonadota</taxon>
        <taxon>Betaproteobacteria</taxon>
        <taxon>Burkholderiales</taxon>
        <taxon>Comamonadaceae</taxon>
        <taxon>Variovorax</taxon>
    </lineage>
</organism>
<dbReference type="EMBL" id="LR743507">
    <property type="protein sequence ID" value="CAA2107713.1"/>
    <property type="molecule type" value="Genomic_DNA"/>
</dbReference>
<evidence type="ECO:0000313" key="1">
    <source>
        <dbReference type="EMBL" id="CAA2107713.1"/>
    </source>
</evidence>
<sequence length="106" mass="11105">MSAQYTPGPWTIGEYNRILTANGETLKVEGIALPNVSCDEFRANGRLIASAPELLAFARFILQGVRSGAIKAAPYTDMDPNAASLELKTVGGYAAEVIATATGEAS</sequence>
<reference evidence="1" key="1">
    <citation type="submission" date="2019-12" db="EMBL/GenBank/DDBJ databases">
        <authorList>
            <person name="Cremers G."/>
        </authorList>
    </citation>
    <scope>NUCLEOTIDE SEQUENCE</scope>
    <source>
        <strain evidence="1">Vvax</strain>
    </source>
</reference>
<dbReference type="AlphaFoldDB" id="A0A679JNF9"/>
<name>A0A679JNF9_VARPD</name>
<protein>
    <submittedName>
        <fullName evidence="1">Uncharacterized protein</fullName>
    </submittedName>
</protein>
<dbReference type="RefSeq" id="WP_339091914.1">
    <property type="nucleotide sequence ID" value="NZ_LR743507.1"/>
</dbReference>